<dbReference type="InterPro" id="IPR036388">
    <property type="entry name" value="WH-like_DNA-bd_sf"/>
</dbReference>
<accession>A0A1K1S7H4</accession>
<reference evidence="2 3" key="1">
    <citation type="submission" date="2016-11" db="EMBL/GenBank/DDBJ databases">
        <authorList>
            <person name="Jaros S."/>
            <person name="Januszkiewicz K."/>
            <person name="Wedrychowicz H."/>
        </authorList>
    </citation>
    <scope>NUCLEOTIDE SEQUENCE [LARGE SCALE GENOMIC DNA]</scope>
    <source>
        <strain evidence="2 3">DSM 784</strain>
    </source>
</reference>
<evidence type="ECO:0000313" key="3">
    <source>
        <dbReference type="Proteomes" id="UP000183788"/>
    </source>
</evidence>
<proteinExistence type="predicted"/>
<dbReference type="Pfam" id="PF08281">
    <property type="entry name" value="Sigma70_r4_2"/>
    <property type="match status" value="1"/>
</dbReference>
<dbReference type="InterPro" id="IPR013249">
    <property type="entry name" value="RNA_pol_sigma70_r4_t2"/>
</dbReference>
<sequence length="78" mass="8979">MQELPDAVQVDYDPIVEEQLKKMYSCIGQLEATDRLIITMILEAMDYDEIAKIIGISADTLRVRVHRIKKKLTNCVQL</sequence>
<dbReference type="GO" id="GO:0006352">
    <property type="term" value="P:DNA-templated transcription initiation"/>
    <property type="evidence" value="ECO:0007669"/>
    <property type="project" value="InterPro"/>
</dbReference>
<dbReference type="GO" id="GO:0003677">
    <property type="term" value="F:DNA binding"/>
    <property type="evidence" value="ECO:0007669"/>
    <property type="project" value="InterPro"/>
</dbReference>
<feature type="domain" description="RNA polymerase sigma factor 70 region 4 type 2" evidence="1">
    <location>
        <begin position="22"/>
        <end position="72"/>
    </location>
</feature>
<dbReference type="STRING" id="1004.SAMN05661012_04941"/>
<dbReference type="EMBL" id="FPIZ01000018">
    <property type="protein sequence ID" value="SFW80323.1"/>
    <property type="molecule type" value="Genomic_DNA"/>
</dbReference>
<evidence type="ECO:0000313" key="2">
    <source>
        <dbReference type="EMBL" id="SFW80323.1"/>
    </source>
</evidence>
<dbReference type="AlphaFoldDB" id="A0A1K1S7H4"/>
<protein>
    <submittedName>
        <fullName evidence="2">RNA polymerase sigma factor, sigma-70 family</fullName>
    </submittedName>
</protein>
<dbReference type="Gene3D" id="1.10.10.10">
    <property type="entry name" value="Winged helix-like DNA-binding domain superfamily/Winged helix DNA-binding domain"/>
    <property type="match status" value="1"/>
</dbReference>
<dbReference type="SUPFAM" id="SSF88659">
    <property type="entry name" value="Sigma3 and sigma4 domains of RNA polymerase sigma factors"/>
    <property type="match status" value="1"/>
</dbReference>
<evidence type="ECO:0000259" key="1">
    <source>
        <dbReference type="Pfam" id="PF08281"/>
    </source>
</evidence>
<organism evidence="2 3">
    <name type="scientific">Chitinophaga sancti</name>
    <dbReference type="NCBI Taxonomy" id="1004"/>
    <lineage>
        <taxon>Bacteria</taxon>
        <taxon>Pseudomonadati</taxon>
        <taxon>Bacteroidota</taxon>
        <taxon>Chitinophagia</taxon>
        <taxon>Chitinophagales</taxon>
        <taxon>Chitinophagaceae</taxon>
        <taxon>Chitinophaga</taxon>
    </lineage>
</organism>
<dbReference type="Proteomes" id="UP000183788">
    <property type="component" value="Unassembled WGS sequence"/>
</dbReference>
<dbReference type="GO" id="GO:0016987">
    <property type="term" value="F:sigma factor activity"/>
    <property type="evidence" value="ECO:0007669"/>
    <property type="project" value="InterPro"/>
</dbReference>
<dbReference type="InterPro" id="IPR013324">
    <property type="entry name" value="RNA_pol_sigma_r3/r4-like"/>
</dbReference>
<gene>
    <name evidence="2" type="ORF">SAMN05661012_04941</name>
</gene>
<name>A0A1K1S7H4_9BACT</name>